<comment type="caution">
    <text evidence="1">The sequence shown here is derived from an EMBL/GenBank/DDBJ whole genome shotgun (WGS) entry which is preliminary data.</text>
</comment>
<evidence type="ECO:0000313" key="2">
    <source>
        <dbReference type="Proteomes" id="UP000710440"/>
    </source>
</evidence>
<dbReference type="OrthoDB" id="66144at2759"/>
<name>A0A9P3C4T2_ASPVI</name>
<dbReference type="Proteomes" id="UP000710440">
    <property type="component" value="Unassembled WGS sequence"/>
</dbReference>
<reference evidence="1 2" key="1">
    <citation type="submission" date="2021-02" db="EMBL/GenBank/DDBJ databases">
        <title>Pan-genome distribution and transcriptional activeness of fungal secondary metabolism genes in Aspergillus section Fumigati.</title>
        <authorList>
            <person name="Takahashi H."/>
            <person name="Umemura M."/>
            <person name="Ninomiya A."/>
            <person name="Kusuya Y."/>
            <person name="Urayama S."/>
            <person name="Shimizu M."/>
            <person name="Watanabe A."/>
            <person name="Kamei K."/>
            <person name="Yaguchi T."/>
            <person name="Hagiwara D."/>
        </authorList>
    </citation>
    <scope>NUCLEOTIDE SEQUENCE [LARGE SCALE GENOMIC DNA]</scope>
    <source>
        <strain evidence="1 2">IFM 47045</strain>
    </source>
</reference>
<dbReference type="InterPro" id="IPR029063">
    <property type="entry name" value="SAM-dependent_MTases_sf"/>
</dbReference>
<dbReference type="EMBL" id="BOPL01000014">
    <property type="protein sequence ID" value="GIK07582.1"/>
    <property type="molecule type" value="Genomic_DNA"/>
</dbReference>
<dbReference type="Gene3D" id="3.40.50.150">
    <property type="entry name" value="Vaccinia Virus protein VP39"/>
    <property type="match status" value="1"/>
</dbReference>
<evidence type="ECO:0000313" key="1">
    <source>
        <dbReference type="EMBL" id="GIK07582.1"/>
    </source>
</evidence>
<keyword evidence="2" id="KW-1185">Reference proteome</keyword>
<proteinExistence type="predicted"/>
<dbReference type="AlphaFoldDB" id="A0A9P3C4T2"/>
<accession>A0A9P3C4T2</accession>
<evidence type="ECO:0008006" key="3">
    <source>
        <dbReference type="Google" id="ProtNLM"/>
    </source>
</evidence>
<dbReference type="RefSeq" id="XP_043130768.1">
    <property type="nucleotide sequence ID" value="XM_043274833.1"/>
</dbReference>
<gene>
    <name evidence="1" type="ORF">Aspvir_003248</name>
</gene>
<dbReference type="SUPFAM" id="SSF53335">
    <property type="entry name" value="S-adenosyl-L-methionine-dependent methyltransferases"/>
    <property type="match status" value="1"/>
</dbReference>
<protein>
    <recommendedName>
        <fullName evidence="3">Methyltransferase domain-containing protein</fullName>
    </recommendedName>
</protein>
<sequence>MSNLPTTNRTHFNNVASTHHTNFGPLIETITEEIKDRHTWISRRLATNPHHEHLGESESIQLLDYACGAGTATKSMTTGPPPIHNTAIGLDLSENMVAGYNNWARVHGCPGEKMRRIVLIYLTAVQLELMAWGSLTVAGSVGGCLEPGGVCVVVDGVPTPTPTPGEDMETADLRAVLLPEQLDVLETINKHGFTEEEMRALYQGAGLGTNFEYEVIKRPLKFTMFGHWFSRRGFIARGEMTS</sequence>
<organism evidence="1 2">
    <name type="scientific">Aspergillus viridinutans</name>
    <dbReference type="NCBI Taxonomy" id="75553"/>
    <lineage>
        <taxon>Eukaryota</taxon>
        <taxon>Fungi</taxon>
        <taxon>Dikarya</taxon>
        <taxon>Ascomycota</taxon>
        <taxon>Pezizomycotina</taxon>
        <taxon>Eurotiomycetes</taxon>
        <taxon>Eurotiomycetidae</taxon>
        <taxon>Eurotiales</taxon>
        <taxon>Aspergillaceae</taxon>
        <taxon>Aspergillus</taxon>
        <taxon>Aspergillus subgen. Fumigati</taxon>
    </lineage>
</organism>
<dbReference type="GeneID" id="66931230"/>